<evidence type="ECO:0000256" key="2">
    <source>
        <dbReference type="ARBA" id="ARBA00022475"/>
    </source>
</evidence>
<accession>A0ABN3JXK9</accession>
<dbReference type="InterPro" id="IPR056785">
    <property type="entry name" value="YkcA/B-like_C"/>
</dbReference>
<evidence type="ECO:0000313" key="12">
    <source>
        <dbReference type="EMBL" id="GAA2440375.1"/>
    </source>
</evidence>
<reference evidence="12 13" key="1">
    <citation type="journal article" date="2019" name="Int. J. Syst. Evol. Microbiol.">
        <title>The Global Catalogue of Microorganisms (GCM) 10K type strain sequencing project: providing services to taxonomists for standard genome sequencing and annotation.</title>
        <authorList>
            <consortium name="The Broad Institute Genomics Platform"/>
            <consortium name="The Broad Institute Genome Sequencing Center for Infectious Disease"/>
            <person name="Wu L."/>
            <person name="Ma J."/>
        </authorList>
    </citation>
    <scope>NUCLEOTIDE SEQUENCE [LARGE SCALE GENOMIC DNA]</scope>
    <source>
        <strain evidence="12 13">JCM 3325</strain>
    </source>
</reference>
<feature type="transmembrane region" description="Helical" evidence="9">
    <location>
        <begin position="458"/>
        <end position="479"/>
    </location>
</feature>
<feature type="transmembrane region" description="Helical" evidence="9">
    <location>
        <begin position="241"/>
        <end position="262"/>
    </location>
</feature>
<protein>
    <recommendedName>
        <fullName evidence="14">Glycosyltransferase family 39 protein</fullName>
    </recommendedName>
</protein>
<dbReference type="InterPro" id="IPR050297">
    <property type="entry name" value="LipidA_mod_glycosyltrf_83"/>
</dbReference>
<evidence type="ECO:0000259" key="11">
    <source>
        <dbReference type="Pfam" id="PF24878"/>
    </source>
</evidence>
<comment type="subcellular location">
    <subcellularLocation>
        <location evidence="1">Cell membrane</location>
        <topology evidence="1">Multi-pass membrane protein</topology>
    </subcellularLocation>
</comment>
<proteinExistence type="predicted"/>
<evidence type="ECO:0000256" key="1">
    <source>
        <dbReference type="ARBA" id="ARBA00004651"/>
    </source>
</evidence>
<evidence type="ECO:0000256" key="4">
    <source>
        <dbReference type="ARBA" id="ARBA00022679"/>
    </source>
</evidence>
<feature type="region of interest" description="Disordered" evidence="8">
    <location>
        <begin position="493"/>
        <end position="572"/>
    </location>
</feature>
<feature type="transmembrane region" description="Helical" evidence="9">
    <location>
        <begin position="375"/>
        <end position="395"/>
    </location>
</feature>
<dbReference type="PANTHER" id="PTHR33908:SF3">
    <property type="entry name" value="UNDECAPRENYL PHOSPHATE-ALPHA-4-AMINO-4-DEOXY-L-ARABINOSE ARABINOSYL TRANSFERASE"/>
    <property type="match status" value="1"/>
</dbReference>
<dbReference type="Proteomes" id="UP001501231">
    <property type="component" value="Unassembled WGS sequence"/>
</dbReference>
<feature type="domain" description="Glycosyltransferase RgtA/B/C/D-like" evidence="10">
    <location>
        <begin position="97"/>
        <end position="251"/>
    </location>
</feature>
<dbReference type="RefSeq" id="WP_344594171.1">
    <property type="nucleotide sequence ID" value="NZ_BAAARW010000024.1"/>
</dbReference>
<dbReference type="Pfam" id="PF13231">
    <property type="entry name" value="PMT_2"/>
    <property type="match status" value="1"/>
</dbReference>
<name>A0ABN3JXK9_9ACTN</name>
<evidence type="ECO:0008006" key="14">
    <source>
        <dbReference type="Google" id="ProtNLM"/>
    </source>
</evidence>
<evidence type="ECO:0000256" key="5">
    <source>
        <dbReference type="ARBA" id="ARBA00022692"/>
    </source>
</evidence>
<evidence type="ECO:0000256" key="8">
    <source>
        <dbReference type="SAM" id="MobiDB-lite"/>
    </source>
</evidence>
<keyword evidence="13" id="KW-1185">Reference proteome</keyword>
<dbReference type="EMBL" id="BAAARW010000024">
    <property type="protein sequence ID" value="GAA2440375.1"/>
    <property type="molecule type" value="Genomic_DNA"/>
</dbReference>
<feature type="compositionally biased region" description="Gly residues" evidence="8">
    <location>
        <begin position="497"/>
        <end position="525"/>
    </location>
</feature>
<feature type="compositionally biased region" description="Gly residues" evidence="8">
    <location>
        <begin position="552"/>
        <end position="569"/>
    </location>
</feature>
<comment type="caution">
    <text evidence="12">The sequence shown here is derived from an EMBL/GenBank/DDBJ whole genome shotgun (WGS) entry which is preliminary data.</text>
</comment>
<keyword evidence="5 9" id="KW-0812">Transmembrane</keyword>
<evidence type="ECO:0000313" key="13">
    <source>
        <dbReference type="Proteomes" id="UP001501231"/>
    </source>
</evidence>
<sequence>MTTTLPDARPGARGKAPASGRLRRAVLRALRGAEHDPPWERPALLALLACTAVLYMWGLGASGWANSFYSAAVQAGATSWKAFFFGSSDAANAITVDKTPGALWPMALAARVFGVNSWSILVPQALMGVATVGTVYTAVRRRFPAGAALLAGAVLALTPVAALMFRFNNPDALLVLLLTLGAYGMVRAQEDARTRWLVFAASCVGAGFLAKMLQAFLVVPVFALVYLVAAPGPVRRRLWRLLLAGAALVVSAGWWVAVVALVPASSRPYVGGSQNNSVLELALGYNGLGRLNGEEVGGLGNLNQDAGPARMFGAAIGGQISWLLPAALLLLVAGAWLTRRAPRTDPVRAALALWGGWLLVTGVIFSFMQGIFHEYYTVALAPPIAALVGMGAGMLWERRGDLAASAVLAGVVLVSAGWAYVLLGRTGEWYPWLKPVVLVAGVVGAGLLVAVGRLPRRLAALAGSAAVAGVLAGPAAYALDTVSTPHTGAIVTAGPATGPGPGGGRGPGGMPGGRQGPGGRAGGARFGAPPPGAIPPGAARFPGRTDGRGAPRDGGPGGGGPRGGPGGLLNGATPSAEVTALLKAGAGSYTWVAAAVGSNNASGYQLATGEPVMAVGGFNGTDPAPTLERFKAYVAAKRIHYFVGGGSMMMRARSGSDAAQRIDEWVRGNFAATTVGGTTLYDLTAPRS</sequence>
<feature type="transmembrane region" description="Helical" evidence="9">
    <location>
        <begin position="43"/>
        <end position="65"/>
    </location>
</feature>
<feature type="transmembrane region" description="Helical" evidence="9">
    <location>
        <begin position="145"/>
        <end position="165"/>
    </location>
</feature>
<gene>
    <name evidence="12" type="ORF">GCM10010191_65120</name>
</gene>
<keyword evidence="4" id="KW-0808">Transferase</keyword>
<organism evidence="12 13">
    <name type="scientific">Actinomadura vinacea</name>
    <dbReference type="NCBI Taxonomy" id="115336"/>
    <lineage>
        <taxon>Bacteria</taxon>
        <taxon>Bacillati</taxon>
        <taxon>Actinomycetota</taxon>
        <taxon>Actinomycetes</taxon>
        <taxon>Streptosporangiales</taxon>
        <taxon>Thermomonosporaceae</taxon>
        <taxon>Actinomadura</taxon>
    </lineage>
</organism>
<keyword evidence="6 9" id="KW-1133">Transmembrane helix</keyword>
<dbReference type="InterPro" id="IPR038731">
    <property type="entry name" value="RgtA/B/C-like"/>
</dbReference>
<keyword evidence="7 9" id="KW-0472">Membrane</keyword>
<dbReference type="PANTHER" id="PTHR33908">
    <property type="entry name" value="MANNOSYLTRANSFERASE YKCB-RELATED"/>
    <property type="match status" value="1"/>
</dbReference>
<evidence type="ECO:0000256" key="9">
    <source>
        <dbReference type="SAM" id="Phobius"/>
    </source>
</evidence>
<feature type="transmembrane region" description="Helical" evidence="9">
    <location>
        <begin position="311"/>
        <end position="337"/>
    </location>
</feature>
<feature type="domain" description="Putative mannosyltransferase YkcA/B-like C-terminal" evidence="11">
    <location>
        <begin position="579"/>
        <end position="669"/>
    </location>
</feature>
<evidence type="ECO:0000256" key="7">
    <source>
        <dbReference type="ARBA" id="ARBA00023136"/>
    </source>
</evidence>
<feature type="transmembrane region" description="Helical" evidence="9">
    <location>
        <begin position="349"/>
        <end position="369"/>
    </location>
</feature>
<dbReference type="Pfam" id="PF24878">
    <property type="entry name" value="YkcB_C"/>
    <property type="match status" value="1"/>
</dbReference>
<keyword evidence="2" id="KW-1003">Cell membrane</keyword>
<evidence type="ECO:0000259" key="10">
    <source>
        <dbReference type="Pfam" id="PF13231"/>
    </source>
</evidence>
<evidence type="ECO:0000256" key="6">
    <source>
        <dbReference type="ARBA" id="ARBA00022989"/>
    </source>
</evidence>
<feature type="transmembrane region" description="Helical" evidence="9">
    <location>
        <begin position="402"/>
        <end position="423"/>
    </location>
</feature>
<evidence type="ECO:0000256" key="3">
    <source>
        <dbReference type="ARBA" id="ARBA00022676"/>
    </source>
</evidence>
<keyword evidence="3" id="KW-0328">Glycosyltransferase</keyword>
<feature type="transmembrane region" description="Helical" evidence="9">
    <location>
        <begin position="196"/>
        <end position="229"/>
    </location>
</feature>
<feature type="transmembrane region" description="Helical" evidence="9">
    <location>
        <begin position="118"/>
        <end position="139"/>
    </location>
</feature>
<feature type="transmembrane region" description="Helical" evidence="9">
    <location>
        <begin position="429"/>
        <end position="451"/>
    </location>
</feature>